<accession>A0A6A1VD76</accession>
<reference evidence="3 4" key="1">
    <citation type="journal article" date="2019" name="Plant Biotechnol. J.">
        <title>The red bayberry genome and genetic basis of sex determination.</title>
        <authorList>
            <person name="Jia H.M."/>
            <person name="Jia H.J."/>
            <person name="Cai Q.L."/>
            <person name="Wang Y."/>
            <person name="Zhao H.B."/>
            <person name="Yang W.F."/>
            <person name="Wang G.Y."/>
            <person name="Li Y.H."/>
            <person name="Zhan D.L."/>
            <person name="Shen Y.T."/>
            <person name="Niu Q.F."/>
            <person name="Chang L."/>
            <person name="Qiu J."/>
            <person name="Zhao L."/>
            <person name="Xie H.B."/>
            <person name="Fu W.Y."/>
            <person name="Jin J."/>
            <person name="Li X.W."/>
            <person name="Jiao Y."/>
            <person name="Zhou C.C."/>
            <person name="Tu T."/>
            <person name="Chai C.Y."/>
            <person name="Gao J.L."/>
            <person name="Fan L.J."/>
            <person name="van de Weg E."/>
            <person name="Wang J.Y."/>
            <person name="Gao Z.S."/>
        </authorList>
    </citation>
    <scope>NUCLEOTIDE SEQUENCE [LARGE SCALE GENOMIC DNA]</scope>
    <source>
        <tissue evidence="3">Leaves</tissue>
    </source>
</reference>
<protein>
    <recommendedName>
        <fullName evidence="5">Pentatricopeptide repeat-containing protein</fullName>
    </recommendedName>
</protein>
<organism evidence="3 4">
    <name type="scientific">Morella rubra</name>
    <name type="common">Chinese bayberry</name>
    <dbReference type="NCBI Taxonomy" id="262757"/>
    <lineage>
        <taxon>Eukaryota</taxon>
        <taxon>Viridiplantae</taxon>
        <taxon>Streptophyta</taxon>
        <taxon>Embryophyta</taxon>
        <taxon>Tracheophyta</taxon>
        <taxon>Spermatophyta</taxon>
        <taxon>Magnoliopsida</taxon>
        <taxon>eudicotyledons</taxon>
        <taxon>Gunneridae</taxon>
        <taxon>Pentapetalae</taxon>
        <taxon>rosids</taxon>
        <taxon>fabids</taxon>
        <taxon>Fagales</taxon>
        <taxon>Myricaceae</taxon>
        <taxon>Morella</taxon>
    </lineage>
</organism>
<evidence type="ECO:0000313" key="3">
    <source>
        <dbReference type="EMBL" id="KAB1209070.1"/>
    </source>
</evidence>
<evidence type="ECO:0008006" key="5">
    <source>
        <dbReference type="Google" id="ProtNLM"/>
    </source>
</evidence>
<dbReference type="NCBIfam" id="TIGR00756">
    <property type="entry name" value="PPR"/>
    <property type="match status" value="1"/>
</dbReference>
<comment type="similarity">
    <text evidence="2">Belongs to the PPR family. PCMP-E subfamily.</text>
</comment>
<dbReference type="EMBL" id="RXIC02000024">
    <property type="protein sequence ID" value="KAB1209070.1"/>
    <property type="molecule type" value="Genomic_DNA"/>
</dbReference>
<keyword evidence="1" id="KW-0677">Repeat</keyword>
<proteinExistence type="inferred from homology"/>
<dbReference type="PANTHER" id="PTHR47926:SF524">
    <property type="entry name" value="(WILD MALAYSIAN BANANA) HYPOTHETICAL PROTEIN"/>
    <property type="match status" value="1"/>
</dbReference>
<dbReference type="InterPro" id="IPR046960">
    <property type="entry name" value="PPR_At4g14850-like_plant"/>
</dbReference>
<dbReference type="Pfam" id="PF01535">
    <property type="entry name" value="PPR"/>
    <property type="match status" value="1"/>
</dbReference>
<dbReference type="OrthoDB" id="879807at2759"/>
<evidence type="ECO:0000256" key="2">
    <source>
        <dbReference type="ARBA" id="ARBA00061659"/>
    </source>
</evidence>
<dbReference type="FunFam" id="1.25.40.10:FF:000797">
    <property type="entry name" value="Pentatricopeptide repeat-containing protein chloroplastic"/>
    <property type="match status" value="1"/>
</dbReference>
<dbReference type="InterPro" id="IPR046848">
    <property type="entry name" value="E_motif"/>
</dbReference>
<dbReference type="GO" id="GO:0003723">
    <property type="term" value="F:RNA binding"/>
    <property type="evidence" value="ECO:0007669"/>
    <property type="project" value="InterPro"/>
</dbReference>
<dbReference type="Proteomes" id="UP000516437">
    <property type="component" value="Chromosome 6"/>
</dbReference>
<evidence type="ECO:0000256" key="1">
    <source>
        <dbReference type="ARBA" id="ARBA00022737"/>
    </source>
</evidence>
<keyword evidence="4" id="KW-1185">Reference proteome</keyword>
<dbReference type="PANTHER" id="PTHR47926">
    <property type="entry name" value="PENTATRICOPEPTIDE REPEAT-CONTAINING PROTEIN"/>
    <property type="match status" value="1"/>
</dbReference>
<dbReference type="AlphaFoldDB" id="A0A6A1VD76"/>
<dbReference type="Gene3D" id="1.25.40.10">
    <property type="entry name" value="Tetratricopeptide repeat domain"/>
    <property type="match status" value="1"/>
</dbReference>
<dbReference type="GO" id="GO:0009451">
    <property type="term" value="P:RNA modification"/>
    <property type="evidence" value="ECO:0007669"/>
    <property type="project" value="InterPro"/>
</dbReference>
<dbReference type="GO" id="GO:0005737">
    <property type="term" value="C:cytoplasm"/>
    <property type="evidence" value="ECO:0007669"/>
    <property type="project" value="UniProtKB-ARBA"/>
</dbReference>
<dbReference type="Pfam" id="PF20431">
    <property type="entry name" value="E_motif"/>
    <property type="match status" value="1"/>
</dbReference>
<sequence length="180" mass="20852">MVDIRRQLFTSMVNEYQIEPSPEHYSCIVNMLGRAGRLEEAEDLVGQITGQPEFSVLQSLLGACRVYGNVEMGVRIADALVEMERMGLTSYVLMSNLYAEKRQREKVEKIRKEMREREVKKEVGFSWVYASDTVGSLYLHRFSSGDMSHPQSEEIWREKKHLQDNLVEAEPTLEPFNMEI</sequence>
<name>A0A6A1VD76_9ROSI</name>
<evidence type="ECO:0000313" key="4">
    <source>
        <dbReference type="Proteomes" id="UP000516437"/>
    </source>
</evidence>
<dbReference type="InterPro" id="IPR011990">
    <property type="entry name" value="TPR-like_helical_dom_sf"/>
</dbReference>
<comment type="caution">
    <text evidence="3">The sequence shown here is derived from an EMBL/GenBank/DDBJ whole genome shotgun (WGS) entry which is preliminary data.</text>
</comment>
<gene>
    <name evidence="3" type="ORF">CJ030_MR6G025944</name>
</gene>
<dbReference type="InterPro" id="IPR002885">
    <property type="entry name" value="PPR_rpt"/>
</dbReference>